<dbReference type="GO" id="GO:0016020">
    <property type="term" value="C:membrane"/>
    <property type="evidence" value="ECO:0007669"/>
    <property type="project" value="UniProtKB-SubCell"/>
</dbReference>
<comment type="similarity">
    <text evidence="2">Belongs to the drug/metabolite transporter (DMT) superfamily. 10 TMS drug/metabolite exporter (DME) (TC 2.A.7.3) family.</text>
</comment>
<dbReference type="AlphaFoldDB" id="A0A501XL83"/>
<evidence type="ECO:0000256" key="2">
    <source>
        <dbReference type="ARBA" id="ARBA00009853"/>
    </source>
</evidence>
<sequence length="300" mass="31687">MLSGPKLGIALRILSAVSFSVMGALFKLATMQGASAPELLFYRALVGIPVLLIWVLMGPGLSQLGTKRPMMHAGRALLGNAAILCTFQALTMLPLAEITTIGFMAPVFATILSFLILREQVGPHRWFAVACGFAGVAIILQPGQSGQSLPAVGLALALIGALGAAGVTIAVRQMRGEHVAAIVFWFMSLSLVTSALMLPVFGHWHSWPTLLLLLGGGAAGIVAQISMTSSLRHAAVSVLMPFDYIQLLGAILFGWFLMSDVPGLTTLAGGALIALSGLYTVWREYRLQRAQDVRPPQSVG</sequence>
<evidence type="ECO:0000256" key="5">
    <source>
        <dbReference type="ARBA" id="ARBA00023136"/>
    </source>
</evidence>
<dbReference type="OrthoDB" id="9812899at2"/>
<feature type="transmembrane region" description="Helical" evidence="6">
    <location>
        <begin position="178"/>
        <end position="201"/>
    </location>
</feature>
<dbReference type="EMBL" id="VFSU01000024">
    <property type="protein sequence ID" value="TPE61179.1"/>
    <property type="molecule type" value="Genomic_DNA"/>
</dbReference>
<evidence type="ECO:0000256" key="4">
    <source>
        <dbReference type="ARBA" id="ARBA00022989"/>
    </source>
</evidence>
<dbReference type="SUPFAM" id="SSF103481">
    <property type="entry name" value="Multidrug resistance efflux transporter EmrE"/>
    <property type="match status" value="2"/>
</dbReference>
<comment type="caution">
    <text evidence="8">The sequence shown here is derived from an EMBL/GenBank/DDBJ whole genome shotgun (WGS) entry which is preliminary data.</text>
</comment>
<evidence type="ECO:0000259" key="7">
    <source>
        <dbReference type="Pfam" id="PF00892"/>
    </source>
</evidence>
<keyword evidence="3 6" id="KW-0812">Transmembrane</keyword>
<evidence type="ECO:0000313" key="9">
    <source>
        <dbReference type="Proteomes" id="UP000319897"/>
    </source>
</evidence>
<feature type="transmembrane region" description="Helical" evidence="6">
    <location>
        <begin position="238"/>
        <end position="258"/>
    </location>
</feature>
<feature type="transmembrane region" description="Helical" evidence="6">
    <location>
        <begin position="40"/>
        <end position="61"/>
    </location>
</feature>
<organism evidence="8 9">
    <name type="scientific">Sandaracinobacter neustonicus</name>
    <dbReference type="NCBI Taxonomy" id="1715348"/>
    <lineage>
        <taxon>Bacteria</taxon>
        <taxon>Pseudomonadati</taxon>
        <taxon>Pseudomonadota</taxon>
        <taxon>Alphaproteobacteria</taxon>
        <taxon>Sphingomonadales</taxon>
        <taxon>Sphingosinicellaceae</taxon>
        <taxon>Sandaracinobacter</taxon>
    </lineage>
</organism>
<evidence type="ECO:0000313" key="8">
    <source>
        <dbReference type="EMBL" id="TPE61179.1"/>
    </source>
</evidence>
<feature type="transmembrane region" description="Helical" evidence="6">
    <location>
        <begin position="264"/>
        <end position="282"/>
    </location>
</feature>
<gene>
    <name evidence="8" type="ORF">FJQ54_09820</name>
</gene>
<proteinExistence type="inferred from homology"/>
<evidence type="ECO:0000256" key="6">
    <source>
        <dbReference type="SAM" id="Phobius"/>
    </source>
</evidence>
<comment type="subcellular location">
    <subcellularLocation>
        <location evidence="1">Membrane</location>
        <topology evidence="1">Multi-pass membrane protein</topology>
    </subcellularLocation>
</comment>
<accession>A0A501XL83</accession>
<dbReference type="InterPro" id="IPR000620">
    <property type="entry name" value="EamA_dom"/>
</dbReference>
<keyword evidence="9" id="KW-1185">Reference proteome</keyword>
<evidence type="ECO:0000256" key="1">
    <source>
        <dbReference type="ARBA" id="ARBA00004141"/>
    </source>
</evidence>
<reference evidence="8 9" key="1">
    <citation type="submission" date="2019-06" db="EMBL/GenBank/DDBJ databases">
        <authorList>
            <person name="Lee I."/>
            <person name="Jang G.I."/>
            <person name="Hwang C.Y."/>
        </authorList>
    </citation>
    <scope>NUCLEOTIDE SEQUENCE [LARGE SCALE GENOMIC DNA]</scope>
    <source>
        <strain evidence="8 9">PAMC 28131</strain>
    </source>
</reference>
<keyword evidence="4 6" id="KW-1133">Transmembrane helix</keyword>
<feature type="transmembrane region" description="Helical" evidence="6">
    <location>
        <begin position="7"/>
        <end position="28"/>
    </location>
</feature>
<dbReference type="Proteomes" id="UP000319897">
    <property type="component" value="Unassembled WGS sequence"/>
</dbReference>
<feature type="transmembrane region" description="Helical" evidence="6">
    <location>
        <begin position="149"/>
        <end position="171"/>
    </location>
</feature>
<feature type="transmembrane region" description="Helical" evidence="6">
    <location>
        <begin position="126"/>
        <end position="143"/>
    </location>
</feature>
<dbReference type="PANTHER" id="PTHR22911:SF6">
    <property type="entry name" value="SOLUTE CARRIER FAMILY 35 MEMBER G1"/>
    <property type="match status" value="1"/>
</dbReference>
<feature type="domain" description="EamA" evidence="7">
    <location>
        <begin position="7"/>
        <end position="140"/>
    </location>
</feature>
<feature type="transmembrane region" description="Helical" evidence="6">
    <location>
        <begin position="98"/>
        <end position="117"/>
    </location>
</feature>
<name>A0A501XL83_9SPHN</name>
<protein>
    <submittedName>
        <fullName evidence="8">DMT family transporter</fullName>
    </submittedName>
</protein>
<dbReference type="Pfam" id="PF00892">
    <property type="entry name" value="EamA"/>
    <property type="match status" value="1"/>
</dbReference>
<dbReference type="RefSeq" id="WP_140928237.1">
    <property type="nucleotide sequence ID" value="NZ_VFSU01000024.1"/>
</dbReference>
<feature type="transmembrane region" description="Helical" evidence="6">
    <location>
        <begin position="207"/>
        <end position="226"/>
    </location>
</feature>
<dbReference type="InterPro" id="IPR037185">
    <property type="entry name" value="EmrE-like"/>
</dbReference>
<dbReference type="PANTHER" id="PTHR22911">
    <property type="entry name" value="ACYL-MALONYL CONDENSING ENZYME-RELATED"/>
    <property type="match status" value="1"/>
</dbReference>
<feature type="transmembrane region" description="Helical" evidence="6">
    <location>
        <begin position="73"/>
        <end position="92"/>
    </location>
</feature>
<evidence type="ECO:0000256" key="3">
    <source>
        <dbReference type="ARBA" id="ARBA00022692"/>
    </source>
</evidence>
<keyword evidence="5 6" id="KW-0472">Membrane</keyword>